<dbReference type="InParanoid" id="P73659"/>
<evidence type="ECO:0000313" key="3">
    <source>
        <dbReference type="Proteomes" id="UP000001425"/>
    </source>
</evidence>
<keyword evidence="3" id="KW-1185">Reference proteome</keyword>
<feature type="transmembrane region" description="Helical" evidence="1">
    <location>
        <begin position="34"/>
        <end position="54"/>
    </location>
</feature>
<dbReference type="PIR" id="S77146">
    <property type="entry name" value="S77146"/>
</dbReference>
<feature type="transmembrane region" description="Helical" evidence="1">
    <location>
        <begin position="171"/>
        <end position="199"/>
    </location>
</feature>
<dbReference type="Proteomes" id="UP000001425">
    <property type="component" value="Chromosome"/>
</dbReference>
<feature type="transmembrane region" description="Helical" evidence="1">
    <location>
        <begin position="256"/>
        <end position="274"/>
    </location>
</feature>
<evidence type="ECO:0000256" key="1">
    <source>
        <dbReference type="SAM" id="Phobius"/>
    </source>
</evidence>
<keyword evidence="1" id="KW-1133">Transmembrane helix</keyword>
<organism evidence="2 3">
    <name type="scientific">Synechocystis sp. (strain ATCC 27184 / PCC 6803 / Kazusa)</name>
    <dbReference type="NCBI Taxonomy" id="1111708"/>
    <lineage>
        <taxon>Bacteria</taxon>
        <taxon>Bacillati</taxon>
        <taxon>Cyanobacteriota</taxon>
        <taxon>Cyanophyceae</taxon>
        <taxon>Synechococcales</taxon>
        <taxon>Merismopediaceae</taxon>
        <taxon>Synechocystis</taxon>
    </lineage>
</organism>
<accession>P73659</accession>
<dbReference type="KEGG" id="syn:sll1755"/>
<keyword evidence="1" id="KW-0812">Transmembrane</keyword>
<reference evidence="2 3" key="1">
    <citation type="journal article" date="1995" name="DNA Res.">
        <title>Sequence analysis of the genome of the unicellular cyanobacterium Synechocystis sp. strain PCC6803. I. Sequence features in the 1 Mb region from map positions 64% to 92% of the genome.</title>
        <authorList>
            <person name="Kaneko T."/>
            <person name="Tanaka A."/>
            <person name="Sato S."/>
            <person name="Kotani H."/>
            <person name="Sazuka T."/>
            <person name="Miyajima N."/>
            <person name="Sugiura M."/>
            <person name="Tabata S."/>
        </authorList>
    </citation>
    <scope>NUCLEOTIDE SEQUENCE [LARGE SCALE GENOMIC DNA]</scope>
    <source>
        <strain evidence="3">ATCC 27184 / PCC 6803 / Kazusa</strain>
    </source>
</reference>
<dbReference type="eggNOG" id="ENOG502Z8VE">
    <property type="taxonomic scope" value="Bacteria"/>
</dbReference>
<dbReference type="EnsemblBacteria" id="BAA17704">
    <property type="protein sequence ID" value="BAA17704"/>
    <property type="gene ID" value="BAA17704"/>
</dbReference>
<proteinExistence type="predicted"/>
<dbReference type="NCBIfam" id="NF046093">
    <property type="entry name" value="AZOBR_p60025_fam"/>
    <property type="match status" value="1"/>
</dbReference>
<feature type="transmembrane region" description="Helical" evidence="1">
    <location>
        <begin position="313"/>
        <end position="331"/>
    </location>
</feature>
<keyword evidence="1" id="KW-0472">Membrane</keyword>
<feature type="transmembrane region" description="Helical" evidence="1">
    <location>
        <begin position="389"/>
        <end position="405"/>
    </location>
</feature>
<reference evidence="2 3" key="2">
    <citation type="journal article" date="1996" name="DNA Res.">
        <title>Sequence analysis of the genome of the unicellular cyanobacterium Synechocystis sp. strain PCC6803. II. Sequence determination of the entire genome and assignment of potential protein-coding regions.</title>
        <authorList>
            <person name="Kaneko T."/>
            <person name="Sato S."/>
            <person name="Kotani H."/>
            <person name="Tanaka A."/>
            <person name="Asamizu E."/>
            <person name="Nakamura Y."/>
            <person name="Miyajima N."/>
            <person name="Hirosawa M."/>
            <person name="Sugiura M."/>
            <person name="Sasamoto S."/>
            <person name="Kimura T."/>
            <person name="Hosouchi T."/>
            <person name="Matsuno A."/>
            <person name="Muraki A."/>
            <person name="Nakazaki N."/>
            <person name="Naruo K."/>
            <person name="Okumura S."/>
            <person name="Shimpo S."/>
            <person name="Takeuchi C."/>
            <person name="Wada T."/>
            <person name="Watanabe A."/>
            <person name="Yamada M."/>
            <person name="Yasuda M."/>
            <person name="Tabata S."/>
        </authorList>
    </citation>
    <scope>NUCLEOTIDE SEQUENCE [LARGE SCALE GENOMIC DNA]</scope>
    <source>
        <strain evidence="3">ATCC 27184 / PCC 6803 / Kazusa</strain>
    </source>
</reference>
<gene>
    <name evidence="2" type="ordered locus">sll1755</name>
</gene>
<sequence>MKQWRKLPNLGFYCYHPNPIAVEKIAQNTDCQDIYKAMLVALGLAIAVAGYFYWAKFDGQITGFFRIGSVLPLSPLLNPAETLIYQGELGYDGQQFLTIALDPGLQNDGSIAALDHPSYRYRRILYPLLGYLLGLGNPVLIPWALVLINILAIAVCTGLTAVYFQSQKQKTIGVLIVLAIPGIWMVLFLSTADLLASAFSMGAVVCQQIFPPHQSKKWWLVPILLALALLTRETSLIIWLAIALTLVQNQQWRSMVALLLSLIPLTLWLGYIRWRQLPGGSGTGNFGWPLVGIGEKFQSLIQAGLTGNNIYEAYLWLLFLLSLALLIWLTLPRRQSNRTLAYGGWLYGGLLLVASFYILNYYLNYSRVFLDLFLLTILAMAPTSKLIRWPYLAISGLGTVTFLLLKS</sequence>
<evidence type="ECO:0000313" key="2">
    <source>
        <dbReference type="EMBL" id="BAA17704.1"/>
    </source>
</evidence>
<name>P73659_SYNY3</name>
<dbReference type="PaxDb" id="1148-1652785"/>
<feature type="transmembrane region" description="Helical" evidence="1">
    <location>
        <begin position="140"/>
        <end position="164"/>
    </location>
</feature>
<dbReference type="InterPro" id="IPR058226">
    <property type="entry name" value="AZOBR_p60025-like"/>
</dbReference>
<feature type="transmembrane region" description="Helical" evidence="1">
    <location>
        <begin position="340"/>
        <end position="359"/>
    </location>
</feature>
<dbReference type="EMBL" id="BA000022">
    <property type="protein sequence ID" value="BAA17704.1"/>
    <property type="molecule type" value="Genomic_DNA"/>
</dbReference>
<dbReference type="AlphaFoldDB" id="P73659"/>
<protein>
    <submittedName>
        <fullName evidence="2">Sll1755 protein</fullName>
    </submittedName>
</protein>
<feature type="transmembrane region" description="Helical" evidence="1">
    <location>
        <begin position="219"/>
        <end position="244"/>
    </location>
</feature>